<dbReference type="InterPro" id="IPR004107">
    <property type="entry name" value="Integrase_SAM-like_N"/>
</dbReference>
<dbReference type="PROSITE" id="PS51900">
    <property type="entry name" value="CB"/>
    <property type="match status" value="1"/>
</dbReference>
<dbReference type="RefSeq" id="WP_109249705.1">
    <property type="nucleotide sequence ID" value="NZ_QCXQ01000001.1"/>
</dbReference>
<comment type="caution">
    <text evidence="8">The sequence shown here is derived from an EMBL/GenBank/DDBJ whole genome shotgun (WGS) entry which is preliminary data.</text>
</comment>
<evidence type="ECO:0008006" key="10">
    <source>
        <dbReference type="Google" id="ProtNLM"/>
    </source>
</evidence>
<feature type="domain" description="Core-binding (CB)" evidence="7">
    <location>
        <begin position="75"/>
        <end position="157"/>
    </location>
</feature>
<evidence type="ECO:0000256" key="5">
    <source>
        <dbReference type="PROSITE-ProRule" id="PRU01248"/>
    </source>
</evidence>
<dbReference type="CDD" id="cd01189">
    <property type="entry name" value="INT_ICEBs1_C_like"/>
    <property type="match status" value="1"/>
</dbReference>
<dbReference type="PROSITE" id="PS51898">
    <property type="entry name" value="TYR_RECOMBINASE"/>
    <property type="match status" value="1"/>
</dbReference>
<dbReference type="InterPro" id="IPR044068">
    <property type="entry name" value="CB"/>
</dbReference>
<evidence type="ECO:0000256" key="4">
    <source>
        <dbReference type="ARBA" id="ARBA00023172"/>
    </source>
</evidence>
<feature type="domain" description="Tyr recombinase" evidence="6">
    <location>
        <begin position="176"/>
        <end position="370"/>
    </location>
</feature>
<keyword evidence="2" id="KW-0229">DNA integration</keyword>
<gene>
    <name evidence="8" type="ORF">DCM90_02120</name>
</gene>
<dbReference type="InterPro" id="IPR002104">
    <property type="entry name" value="Integrase_catalytic"/>
</dbReference>
<reference evidence="8 9" key="1">
    <citation type="journal article" date="2018" name="Int. J. Syst. Evol. Microbiol.">
        <title>Lactobacillus bambusae sp. nov., isolated from a traditional fermented Ma-bamboo shoots of Taiwan.</title>
        <authorList>
            <person name="Wang L.-T."/>
        </authorList>
    </citation>
    <scope>NUCLEOTIDE SEQUENCE [LARGE SCALE GENOMIC DNA]</scope>
    <source>
        <strain evidence="8 9">BS-W1</strain>
    </source>
</reference>
<dbReference type="Proteomes" id="UP000245080">
    <property type="component" value="Unassembled WGS sequence"/>
</dbReference>
<dbReference type="InterPro" id="IPR028259">
    <property type="entry name" value="AP2-like_int_N"/>
</dbReference>
<evidence type="ECO:0000259" key="7">
    <source>
        <dbReference type="PROSITE" id="PS51900"/>
    </source>
</evidence>
<organism evidence="8 9">
    <name type="scientific">Levilactobacillus bambusae</name>
    <dbReference type="NCBI Taxonomy" id="2024736"/>
    <lineage>
        <taxon>Bacteria</taxon>
        <taxon>Bacillati</taxon>
        <taxon>Bacillota</taxon>
        <taxon>Bacilli</taxon>
        <taxon>Lactobacillales</taxon>
        <taxon>Lactobacillaceae</taxon>
        <taxon>Levilactobacillus</taxon>
    </lineage>
</organism>
<dbReference type="OrthoDB" id="9803188at2"/>
<dbReference type="Pfam" id="PF14657">
    <property type="entry name" value="Arm-DNA-bind_4"/>
    <property type="match status" value="1"/>
</dbReference>
<dbReference type="GO" id="GO:0015074">
    <property type="term" value="P:DNA integration"/>
    <property type="evidence" value="ECO:0007669"/>
    <property type="project" value="UniProtKB-KW"/>
</dbReference>
<dbReference type="SUPFAM" id="SSF56349">
    <property type="entry name" value="DNA breaking-rejoining enzymes"/>
    <property type="match status" value="1"/>
</dbReference>
<evidence type="ECO:0000256" key="1">
    <source>
        <dbReference type="ARBA" id="ARBA00008857"/>
    </source>
</evidence>
<dbReference type="AlphaFoldDB" id="A0A2V1N1S0"/>
<evidence type="ECO:0000256" key="2">
    <source>
        <dbReference type="ARBA" id="ARBA00022908"/>
    </source>
</evidence>
<dbReference type="Gene3D" id="1.10.150.130">
    <property type="match status" value="1"/>
</dbReference>
<dbReference type="InterPro" id="IPR050090">
    <property type="entry name" value="Tyrosine_recombinase_XerCD"/>
</dbReference>
<dbReference type="InterPro" id="IPR010998">
    <property type="entry name" value="Integrase_recombinase_N"/>
</dbReference>
<dbReference type="InterPro" id="IPR013762">
    <property type="entry name" value="Integrase-like_cat_sf"/>
</dbReference>
<dbReference type="Gene3D" id="1.10.443.10">
    <property type="entry name" value="Intergrase catalytic core"/>
    <property type="match status" value="1"/>
</dbReference>
<sequence>MAKLNYSRKYPHVFNYQSHSKTFWGFRYNYYDEIGKRHEKQLRGFTTAKIANEELLKIQLKISENNATIIENSEVTMKSYAQLWFKAHLPKWRPNTIISNREAINHYILPYIGQYKLRTLTMNIYLRTFINPLSEKVSPSTVRVIHSKVMQIINDAVNNDIIPRNRLQNISLPASHTRQAFTPEDLKKFNDALHVVEIDFRVFFLTIEYTGMRRGEALGLEWDDIDFNRHTISIRRSRIKVDGPTKTPHSVRTISISQSLVDLLKKYHIHQQKKNLKSKGPHPIKVFTGLRNHPLIADHCNKKMKAVLKEAGLTDKHYVIHSFRHTQASILMNDGMNPVDIAKRLGHSSVKTTLDIYSHAVDDNDQKLADTFEKNINNL</sequence>
<comment type="similarity">
    <text evidence="1">Belongs to the 'phage' integrase family.</text>
</comment>
<dbReference type="InterPro" id="IPR011010">
    <property type="entry name" value="DNA_brk_join_enz"/>
</dbReference>
<keyword evidence="9" id="KW-1185">Reference proteome</keyword>
<protein>
    <recommendedName>
        <fullName evidence="10">Site-specific integrase</fullName>
    </recommendedName>
</protein>
<evidence type="ECO:0000259" key="6">
    <source>
        <dbReference type="PROSITE" id="PS51898"/>
    </source>
</evidence>
<evidence type="ECO:0000256" key="3">
    <source>
        <dbReference type="ARBA" id="ARBA00023125"/>
    </source>
</evidence>
<evidence type="ECO:0000313" key="9">
    <source>
        <dbReference type="Proteomes" id="UP000245080"/>
    </source>
</evidence>
<proteinExistence type="inferred from homology"/>
<dbReference type="GO" id="GO:0003677">
    <property type="term" value="F:DNA binding"/>
    <property type="evidence" value="ECO:0007669"/>
    <property type="project" value="UniProtKB-UniRule"/>
</dbReference>
<dbReference type="PANTHER" id="PTHR30349:SF64">
    <property type="entry name" value="PROPHAGE INTEGRASE INTD-RELATED"/>
    <property type="match status" value="1"/>
</dbReference>
<dbReference type="EMBL" id="QCXQ01000001">
    <property type="protein sequence ID" value="PWG00992.1"/>
    <property type="molecule type" value="Genomic_DNA"/>
</dbReference>
<name>A0A2V1N1S0_9LACO</name>
<evidence type="ECO:0000313" key="8">
    <source>
        <dbReference type="EMBL" id="PWG00992.1"/>
    </source>
</evidence>
<keyword evidence="3 5" id="KW-0238">DNA-binding</keyword>
<dbReference type="GO" id="GO:0006310">
    <property type="term" value="P:DNA recombination"/>
    <property type="evidence" value="ECO:0007669"/>
    <property type="project" value="UniProtKB-KW"/>
</dbReference>
<keyword evidence="4" id="KW-0233">DNA recombination</keyword>
<dbReference type="Pfam" id="PF14659">
    <property type="entry name" value="Phage_int_SAM_3"/>
    <property type="match status" value="1"/>
</dbReference>
<accession>A0A2V1N1S0</accession>
<dbReference type="Pfam" id="PF00589">
    <property type="entry name" value="Phage_integrase"/>
    <property type="match status" value="1"/>
</dbReference>
<dbReference type="PANTHER" id="PTHR30349">
    <property type="entry name" value="PHAGE INTEGRASE-RELATED"/>
    <property type="match status" value="1"/>
</dbReference>